<feature type="active site" description="Proton donor" evidence="13">
    <location>
        <position position="163"/>
    </location>
</feature>
<dbReference type="PANTHER" id="PTHR20836:SF0">
    <property type="entry name" value="4-HYDROXY-TETRAHYDRODIPICOLINATE REDUCTASE 1, CHLOROPLASTIC-RELATED"/>
    <property type="match status" value="1"/>
</dbReference>
<dbReference type="GO" id="GO:0051287">
    <property type="term" value="F:NAD binding"/>
    <property type="evidence" value="ECO:0007669"/>
    <property type="project" value="UniProtKB-UniRule"/>
</dbReference>
<dbReference type="PROSITE" id="PS01298">
    <property type="entry name" value="DAPB"/>
    <property type="match status" value="1"/>
</dbReference>
<feature type="domain" description="Dihydrodipicolinate reductase C-terminal" evidence="15">
    <location>
        <begin position="132"/>
        <end position="271"/>
    </location>
</feature>
<evidence type="ECO:0000256" key="5">
    <source>
        <dbReference type="ARBA" id="ARBA00022915"/>
    </source>
</evidence>
<dbReference type="GO" id="GO:0005737">
    <property type="term" value="C:cytoplasm"/>
    <property type="evidence" value="ECO:0007669"/>
    <property type="project" value="UniProtKB-SubCell"/>
</dbReference>
<name>Q0AKB5_MARMM</name>
<evidence type="ECO:0000256" key="7">
    <source>
        <dbReference type="ARBA" id="ARBA00023027"/>
    </source>
</evidence>
<dbReference type="EC" id="1.17.1.8" evidence="10 13"/>
<comment type="similarity">
    <text evidence="1 13">Belongs to the DapB family.</text>
</comment>
<comment type="function">
    <text evidence="13">Catalyzes the conversion of 4-hydroxy-tetrahydrodipicolinate (HTPA) to tetrahydrodipicolinate.</text>
</comment>
<feature type="binding site" evidence="13">
    <location>
        <position position="160"/>
    </location>
    <ligand>
        <name>(S)-2,3,4,5-tetrahydrodipicolinate</name>
        <dbReference type="ChEBI" id="CHEBI:16845"/>
    </ligand>
</feature>
<evidence type="ECO:0000259" key="14">
    <source>
        <dbReference type="Pfam" id="PF01113"/>
    </source>
</evidence>
<evidence type="ECO:0000256" key="6">
    <source>
        <dbReference type="ARBA" id="ARBA00023002"/>
    </source>
</evidence>
<evidence type="ECO:0000256" key="13">
    <source>
        <dbReference type="HAMAP-Rule" id="MF_00102"/>
    </source>
</evidence>
<keyword evidence="4 13" id="KW-0521">NADP</keyword>
<evidence type="ECO:0000256" key="1">
    <source>
        <dbReference type="ARBA" id="ARBA00006642"/>
    </source>
</evidence>
<dbReference type="NCBIfam" id="TIGR00036">
    <property type="entry name" value="dapB"/>
    <property type="match status" value="1"/>
</dbReference>
<dbReference type="Proteomes" id="UP000001964">
    <property type="component" value="Chromosome"/>
</dbReference>
<dbReference type="GO" id="GO:0009089">
    <property type="term" value="P:lysine biosynthetic process via diaminopimelate"/>
    <property type="evidence" value="ECO:0007669"/>
    <property type="project" value="UniProtKB-UniRule"/>
</dbReference>
<comment type="caution">
    <text evidence="13">Was originally thought to be a dihydrodipicolinate reductase (DHDPR), catalyzing the conversion of dihydrodipicolinate to tetrahydrodipicolinate. However, it was shown in E.coli that the substrate of the enzymatic reaction is not dihydrodipicolinate (DHDP) but in fact (2S,4S)-4-hydroxy-2,3,4,5-tetrahydrodipicolinic acid (HTPA), the product released by the DapA-catalyzed reaction.</text>
</comment>
<keyword evidence="3 13" id="KW-0028">Amino-acid biosynthesis</keyword>
<keyword evidence="2 13" id="KW-0963">Cytoplasm</keyword>
<reference evidence="16 17" key="1">
    <citation type="submission" date="2006-08" db="EMBL/GenBank/DDBJ databases">
        <title>Complete sequence of Maricaulis maris MCS10.</title>
        <authorList>
            <consortium name="US DOE Joint Genome Institute"/>
            <person name="Copeland A."/>
            <person name="Lucas S."/>
            <person name="Lapidus A."/>
            <person name="Barry K."/>
            <person name="Detter J.C."/>
            <person name="Glavina del Rio T."/>
            <person name="Hammon N."/>
            <person name="Israni S."/>
            <person name="Dalin E."/>
            <person name="Tice H."/>
            <person name="Pitluck S."/>
            <person name="Saunders E."/>
            <person name="Brettin T."/>
            <person name="Bruce D."/>
            <person name="Han C."/>
            <person name="Tapia R."/>
            <person name="Gilna P."/>
            <person name="Schmutz J."/>
            <person name="Larimer F."/>
            <person name="Land M."/>
            <person name="Hauser L."/>
            <person name="Kyrpides N."/>
            <person name="Mikhailova N."/>
            <person name="Viollier P."/>
            <person name="Stephens C."/>
            <person name="Richardson P."/>
        </authorList>
    </citation>
    <scope>NUCLEOTIDE SEQUENCE [LARGE SCALE GENOMIC DNA]</scope>
    <source>
        <strain evidence="16 17">MCS10</strain>
    </source>
</reference>
<feature type="binding site" evidence="13">
    <location>
        <begin position="169"/>
        <end position="170"/>
    </location>
    <ligand>
        <name>(S)-2,3,4,5-tetrahydrodipicolinate</name>
        <dbReference type="ChEBI" id="CHEBI:16845"/>
    </ligand>
</feature>
<evidence type="ECO:0000256" key="10">
    <source>
        <dbReference type="ARBA" id="ARBA00038983"/>
    </source>
</evidence>
<keyword evidence="7 13" id="KW-0520">NAD</keyword>
<feature type="binding site" evidence="13">
    <location>
        <begin position="102"/>
        <end position="104"/>
    </location>
    <ligand>
        <name>NAD(+)</name>
        <dbReference type="ChEBI" id="CHEBI:57540"/>
    </ligand>
</feature>
<dbReference type="Gene3D" id="3.30.360.10">
    <property type="entry name" value="Dihydrodipicolinate Reductase, domain 2"/>
    <property type="match status" value="1"/>
</dbReference>
<dbReference type="SUPFAM" id="SSF55347">
    <property type="entry name" value="Glyceraldehyde-3-phosphate dehydrogenase-like, C-terminal domain"/>
    <property type="match status" value="1"/>
</dbReference>
<dbReference type="KEGG" id="mmr:Mmar10_2997"/>
<comment type="pathway">
    <text evidence="9 13">Amino-acid biosynthesis; L-lysine biosynthesis via DAP pathway; (S)-tetrahydrodipicolinate from L-aspartate: step 4/4.</text>
</comment>
<dbReference type="GO" id="GO:0016726">
    <property type="term" value="F:oxidoreductase activity, acting on CH or CH2 groups, NAD or NADP as acceptor"/>
    <property type="evidence" value="ECO:0007669"/>
    <property type="project" value="UniProtKB-UniRule"/>
</dbReference>
<accession>Q0AKB5</accession>
<evidence type="ECO:0000256" key="2">
    <source>
        <dbReference type="ARBA" id="ARBA00022490"/>
    </source>
</evidence>
<evidence type="ECO:0000256" key="9">
    <source>
        <dbReference type="ARBA" id="ARBA00037922"/>
    </source>
</evidence>
<dbReference type="UniPathway" id="UPA00034">
    <property type="reaction ID" value="UER00018"/>
</dbReference>
<organism evidence="16 17">
    <name type="scientific">Maricaulis maris (strain MCS10)</name>
    <name type="common">Caulobacter maris</name>
    <dbReference type="NCBI Taxonomy" id="394221"/>
    <lineage>
        <taxon>Bacteria</taxon>
        <taxon>Pseudomonadati</taxon>
        <taxon>Pseudomonadota</taxon>
        <taxon>Alphaproteobacteria</taxon>
        <taxon>Maricaulales</taxon>
        <taxon>Maricaulaceae</taxon>
        <taxon>Maricaulis</taxon>
    </lineage>
</organism>
<dbReference type="eggNOG" id="COG0289">
    <property type="taxonomic scope" value="Bacteria"/>
</dbReference>
<dbReference type="Gene3D" id="3.40.50.720">
    <property type="entry name" value="NAD(P)-binding Rossmann-like Domain"/>
    <property type="match status" value="1"/>
</dbReference>
<dbReference type="GO" id="GO:0008839">
    <property type="term" value="F:4-hydroxy-tetrahydrodipicolinate reductase"/>
    <property type="evidence" value="ECO:0007669"/>
    <property type="project" value="UniProtKB-UniRule"/>
</dbReference>
<sequence length="274" mass="28612">MTAPIRVAVLGPTGRLGSAICRALLDSPDFRIAGAVVRAESPVSGEDIGTWLGRDPIDCRAETSLEHAIETADIVLDASLPGMTVAAAERLASLGGPALITGVTGFNREQSDRLTACADRLPVLLAGNFSLGVAVTEALVREAARLPAADWDIEVHETHHRRKADAPSGTALMLARTAAKSRGESLESLATWSREGVTGPRKTGSIGFAVSRGGSVVGEHSVRFLAELEEITISHRALDRSIFARGALAAARWMINGGAGRAAGEYSMQDVVAG</sequence>
<dbReference type="AlphaFoldDB" id="Q0AKB5"/>
<evidence type="ECO:0000256" key="8">
    <source>
        <dbReference type="ARBA" id="ARBA00023154"/>
    </source>
</evidence>
<evidence type="ECO:0000256" key="4">
    <source>
        <dbReference type="ARBA" id="ARBA00022857"/>
    </source>
</evidence>
<feature type="active site" description="Proton donor/acceptor" evidence="13">
    <location>
        <position position="159"/>
    </location>
</feature>
<proteinExistence type="inferred from homology"/>
<keyword evidence="6 13" id="KW-0560">Oxidoreductase</keyword>
<feature type="binding site" evidence="13">
    <location>
        <begin position="11"/>
        <end position="16"/>
    </location>
    <ligand>
        <name>NAD(+)</name>
        <dbReference type="ChEBI" id="CHEBI:57540"/>
    </ligand>
</feature>
<evidence type="ECO:0000256" key="12">
    <source>
        <dbReference type="ARBA" id="ARBA00049396"/>
    </source>
</evidence>
<dbReference type="HAMAP" id="MF_00102">
    <property type="entry name" value="DapB"/>
    <property type="match status" value="1"/>
</dbReference>
<evidence type="ECO:0000313" key="16">
    <source>
        <dbReference type="EMBL" id="ABI67278.1"/>
    </source>
</evidence>
<dbReference type="STRING" id="394221.Mmar10_2997"/>
<dbReference type="GO" id="GO:0019877">
    <property type="term" value="P:diaminopimelate biosynthetic process"/>
    <property type="evidence" value="ECO:0007669"/>
    <property type="project" value="UniProtKB-UniRule"/>
</dbReference>
<dbReference type="InterPro" id="IPR022664">
    <property type="entry name" value="DapB_N_CS"/>
</dbReference>
<keyword evidence="8 13" id="KW-0457">Lysine biosynthesis</keyword>
<gene>
    <name evidence="13" type="primary">dapB</name>
    <name evidence="16" type="ordered locus">Mmar10_2997</name>
</gene>
<dbReference type="PIRSF" id="PIRSF000161">
    <property type="entry name" value="DHPR"/>
    <property type="match status" value="1"/>
</dbReference>
<dbReference type="Pfam" id="PF05173">
    <property type="entry name" value="DapB_C"/>
    <property type="match status" value="1"/>
</dbReference>
<evidence type="ECO:0000256" key="11">
    <source>
        <dbReference type="ARBA" id="ARBA00049080"/>
    </source>
</evidence>
<evidence type="ECO:0000256" key="3">
    <source>
        <dbReference type="ARBA" id="ARBA00022605"/>
    </source>
</evidence>
<dbReference type="Pfam" id="PF01113">
    <property type="entry name" value="DapB_N"/>
    <property type="match status" value="1"/>
</dbReference>
<comment type="catalytic activity">
    <reaction evidence="11 13">
        <text>(S)-2,3,4,5-tetrahydrodipicolinate + NADP(+) + H2O = (2S,4S)-4-hydroxy-2,3,4,5-tetrahydrodipicolinate + NADPH + H(+)</text>
        <dbReference type="Rhea" id="RHEA:35331"/>
        <dbReference type="ChEBI" id="CHEBI:15377"/>
        <dbReference type="ChEBI" id="CHEBI:15378"/>
        <dbReference type="ChEBI" id="CHEBI:16845"/>
        <dbReference type="ChEBI" id="CHEBI:57783"/>
        <dbReference type="ChEBI" id="CHEBI:58349"/>
        <dbReference type="ChEBI" id="CHEBI:67139"/>
        <dbReference type="EC" id="1.17.1.8"/>
    </reaction>
</comment>
<dbReference type="CDD" id="cd02274">
    <property type="entry name" value="DHDPR_N"/>
    <property type="match status" value="1"/>
</dbReference>
<feature type="binding site" evidence="13">
    <location>
        <begin position="126"/>
        <end position="129"/>
    </location>
    <ligand>
        <name>NAD(+)</name>
        <dbReference type="ChEBI" id="CHEBI:57540"/>
    </ligand>
</feature>
<dbReference type="InterPro" id="IPR023940">
    <property type="entry name" value="DHDPR_bac"/>
</dbReference>
<dbReference type="EMBL" id="CP000449">
    <property type="protein sequence ID" value="ABI67278.1"/>
    <property type="molecule type" value="Genomic_DNA"/>
</dbReference>
<comment type="subcellular location">
    <subcellularLocation>
        <location evidence="13">Cytoplasm</location>
    </subcellularLocation>
</comment>
<keyword evidence="5 13" id="KW-0220">Diaminopimelate biosynthesis</keyword>
<evidence type="ECO:0000313" key="17">
    <source>
        <dbReference type="Proteomes" id="UP000001964"/>
    </source>
</evidence>
<feature type="domain" description="Dihydrodipicolinate reductase N-terminal" evidence="14">
    <location>
        <begin position="5"/>
        <end position="129"/>
    </location>
</feature>
<dbReference type="InterPro" id="IPR036291">
    <property type="entry name" value="NAD(P)-bd_dom_sf"/>
</dbReference>
<keyword evidence="17" id="KW-1185">Reference proteome</keyword>
<feature type="binding site" evidence="13">
    <location>
        <position position="38"/>
    </location>
    <ligand>
        <name>NADP(+)</name>
        <dbReference type="ChEBI" id="CHEBI:58349"/>
    </ligand>
</feature>
<comment type="caution">
    <text evidence="13">Lacks conserved residue(s) required for the propagation of feature annotation.</text>
</comment>
<dbReference type="OrthoDB" id="9790352at2"/>
<dbReference type="PANTHER" id="PTHR20836">
    <property type="entry name" value="DIHYDRODIPICOLINATE REDUCTASE"/>
    <property type="match status" value="1"/>
</dbReference>
<comment type="subunit">
    <text evidence="13">Homotetramer.</text>
</comment>
<evidence type="ECO:0000259" key="15">
    <source>
        <dbReference type="Pfam" id="PF05173"/>
    </source>
</evidence>
<dbReference type="InterPro" id="IPR022663">
    <property type="entry name" value="DapB_C"/>
</dbReference>
<protein>
    <recommendedName>
        <fullName evidence="10 13">4-hydroxy-tetrahydrodipicolinate reductase</fullName>
        <shortName evidence="13">HTPA reductase</shortName>
        <ecNumber evidence="10 13">1.17.1.8</ecNumber>
    </recommendedName>
</protein>
<dbReference type="RefSeq" id="WP_011644922.1">
    <property type="nucleotide sequence ID" value="NC_008347.1"/>
</dbReference>
<dbReference type="GO" id="GO:0050661">
    <property type="term" value="F:NADP binding"/>
    <property type="evidence" value="ECO:0007669"/>
    <property type="project" value="UniProtKB-UniRule"/>
</dbReference>
<dbReference type="HOGENOM" id="CLU_047479_2_1_5"/>
<comment type="catalytic activity">
    <reaction evidence="12 13">
        <text>(S)-2,3,4,5-tetrahydrodipicolinate + NAD(+) + H2O = (2S,4S)-4-hydroxy-2,3,4,5-tetrahydrodipicolinate + NADH + H(+)</text>
        <dbReference type="Rhea" id="RHEA:35323"/>
        <dbReference type="ChEBI" id="CHEBI:15377"/>
        <dbReference type="ChEBI" id="CHEBI:15378"/>
        <dbReference type="ChEBI" id="CHEBI:16845"/>
        <dbReference type="ChEBI" id="CHEBI:57540"/>
        <dbReference type="ChEBI" id="CHEBI:57945"/>
        <dbReference type="ChEBI" id="CHEBI:67139"/>
        <dbReference type="EC" id="1.17.1.8"/>
    </reaction>
</comment>
<dbReference type="SUPFAM" id="SSF51735">
    <property type="entry name" value="NAD(P)-binding Rossmann-fold domains"/>
    <property type="match status" value="1"/>
</dbReference>
<dbReference type="InterPro" id="IPR000846">
    <property type="entry name" value="DapB_N"/>
</dbReference>